<dbReference type="EC" id="3.2.1.26" evidence="3 8"/>
<comment type="subcellular location">
    <subcellularLocation>
        <location evidence="9">Cytoplasm</location>
    </subcellularLocation>
</comment>
<dbReference type="EMBL" id="JBHLUX010000024">
    <property type="protein sequence ID" value="MFC0470685.1"/>
    <property type="molecule type" value="Genomic_DNA"/>
</dbReference>
<gene>
    <name evidence="12" type="ORF">ACFFHM_09305</name>
</gene>
<keyword evidence="9" id="KW-0963">Cytoplasm</keyword>
<dbReference type="Pfam" id="PF08244">
    <property type="entry name" value="Glyco_hydro_32C"/>
    <property type="match status" value="1"/>
</dbReference>
<organism evidence="12 13">
    <name type="scientific">Halalkalibacter kiskunsagensis</name>
    <dbReference type="NCBI Taxonomy" id="1548599"/>
    <lineage>
        <taxon>Bacteria</taxon>
        <taxon>Bacillati</taxon>
        <taxon>Bacillota</taxon>
        <taxon>Bacilli</taxon>
        <taxon>Bacillales</taxon>
        <taxon>Bacillaceae</taxon>
        <taxon>Halalkalibacter</taxon>
    </lineage>
</organism>
<sequence length="488" mass="56062">MKNLDHQELIKQAELSIGHVKDMVNSDIYRMGYHFMSPANWINDPNGLIYFNGEYHLFYQYHPYSPEWGPMHWGHAKSKDLVYWEHLPIALAPSEEYDSGGCFSGCAVIIDDKLMLIYTGNTYLEDGSRKQVQCIAESKDGIHFQKFEGNPIISDPPLDGTMEFRDPNVWKHKESWYMIVGSGKDGKGKALLYKSINLFDWDYMGYVIESDGSQGQMWECPDLFPLGEKHVLIISPIYDDKTRNTIYMIGHMNYETCKFTPEFTGVFDYGFDNYAAQSLLDDQGRRIVFGWMDHWGSYLPTKENGWAGAMTLPRVLNLLPDGKLSIKPVPELSLLREKHYKYLHLKVTDKPTSLLGNIVGDCLEIMAEIDFVNCTAEEFGIKLKCPEGNYEQKIVTFNTFAGQIIVNRTMSNKGDSSISYSKIRNNLESLKIHLFIDKSSIELFIDDGRVTLSNRIYPSKNRLEVDLFAKNGSVNIKLMEIWKLKSIW</sequence>
<dbReference type="GO" id="GO:0016787">
    <property type="term" value="F:hydrolase activity"/>
    <property type="evidence" value="ECO:0007669"/>
    <property type="project" value="UniProtKB-KW"/>
</dbReference>
<dbReference type="Gene3D" id="2.115.10.20">
    <property type="entry name" value="Glycosyl hydrolase domain, family 43"/>
    <property type="match status" value="1"/>
</dbReference>
<proteinExistence type="inferred from homology"/>
<keyword evidence="9" id="KW-0119">Carbohydrate metabolism</keyword>
<reference evidence="12 13" key="1">
    <citation type="submission" date="2024-09" db="EMBL/GenBank/DDBJ databases">
        <authorList>
            <person name="Sun Q."/>
            <person name="Mori K."/>
        </authorList>
    </citation>
    <scope>NUCLEOTIDE SEQUENCE [LARGE SCALE GENOMIC DNA]</scope>
    <source>
        <strain evidence="12 13">NCAIM B.02610</strain>
    </source>
</reference>
<feature type="domain" description="Glycosyl hydrolase family 32 N-terminal" evidence="10">
    <location>
        <begin position="34"/>
        <end position="328"/>
    </location>
</feature>
<dbReference type="Gene3D" id="2.60.120.560">
    <property type="entry name" value="Exo-inulinase, domain 1"/>
    <property type="match status" value="1"/>
</dbReference>
<keyword evidence="13" id="KW-1185">Reference proteome</keyword>
<protein>
    <recommendedName>
        <fullName evidence="4 8">Sucrose-6-phosphate hydrolase</fullName>
        <ecNumber evidence="3 8">3.2.1.26</ecNumber>
    </recommendedName>
    <alternativeName>
        <fullName evidence="7 9">Invertase</fullName>
    </alternativeName>
</protein>
<comment type="similarity">
    <text evidence="2 8">Belongs to the glycosyl hydrolase 32 family.</text>
</comment>
<evidence type="ECO:0000256" key="6">
    <source>
        <dbReference type="ARBA" id="ARBA00023295"/>
    </source>
</evidence>
<dbReference type="InterPro" id="IPR001362">
    <property type="entry name" value="Glyco_hydro_32"/>
</dbReference>
<dbReference type="InterPro" id="IPR013148">
    <property type="entry name" value="Glyco_hydro_32_N"/>
</dbReference>
<dbReference type="PANTHER" id="PTHR43101">
    <property type="entry name" value="BETA-FRUCTOSIDASE"/>
    <property type="match status" value="1"/>
</dbReference>
<dbReference type="InterPro" id="IPR023296">
    <property type="entry name" value="Glyco_hydro_beta-prop_sf"/>
</dbReference>
<evidence type="ECO:0000256" key="2">
    <source>
        <dbReference type="ARBA" id="ARBA00009902"/>
    </source>
</evidence>
<dbReference type="InterPro" id="IPR051214">
    <property type="entry name" value="GH32_Enzymes"/>
</dbReference>
<dbReference type="InterPro" id="IPR013320">
    <property type="entry name" value="ConA-like_dom_sf"/>
</dbReference>
<dbReference type="Proteomes" id="UP001589838">
    <property type="component" value="Unassembled WGS sequence"/>
</dbReference>
<accession>A0ABV6KBK1</accession>
<evidence type="ECO:0000256" key="1">
    <source>
        <dbReference type="ARBA" id="ARBA00004914"/>
    </source>
</evidence>
<name>A0ABV6KBK1_9BACI</name>
<dbReference type="NCBIfam" id="TIGR01322">
    <property type="entry name" value="scrB_fam"/>
    <property type="match status" value="1"/>
</dbReference>
<evidence type="ECO:0000256" key="8">
    <source>
        <dbReference type="RuleBase" id="RU362110"/>
    </source>
</evidence>
<keyword evidence="5 8" id="KW-0378">Hydrolase</keyword>
<dbReference type="SUPFAM" id="SSF49899">
    <property type="entry name" value="Concanavalin A-like lectins/glucanases"/>
    <property type="match status" value="1"/>
</dbReference>
<evidence type="ECO:0000313" key="12">
    <source>
        <dbReference type="EMBL" id="MFC0470685.1"/>
    </source>
</evidence>
<dbReference type="SUPFAM" id="SSF75005">
    <property type="entry name" value="Arabinanase/levansucrase/invertase"/>
    <property type="match status" value="1"/>
</dbReference>
<comment type="function">
    <text evidence="9">Enables the bacterium to metabolize sucrose as a sole carbon source.</text>
</comment>
<comment type="catalytic activity">
    <reaction evidence="8">
        <text>Hydrolysis of terminal non-reducing beta-D-fructofuranoside residues in beta-D-fructofuranosides.</text>
        <dbReference type="EC" id="3.2.1.26"/>
    </reaction>
</comment>
<dbReference type="RefSeq" id="WP_335959243.1">
    <property type="nucleotide sequence ID" value="NZ_JAXBLX010000004.1"/>
</dbReference>
<feature type="domain" description="Glycosyl hydrolase family 32 C-terminal" evidence="11">
    <location>
        <begin position="332"/>
        <end position="483"/>
    </location>
</feature>
<evidence type="ECO:0000256" key="7">
    <source>
        <dbReference type="ARBA" id="ARBA00033367"/>
    </source>
</evidence>
<evidence type="ECO:0000259" key="10">
    <source>
        <dbReference type="Pfam" id="PF00251"/>
    </source>
</evidence>
<comment type="caution">
    <text evidence="12">The sequence shown here is derived from an EMBL/GenBank/DDBJ whole genome shotgun (WGS) entry which is preliminary data.</text>
</comment>
<dbReference type="Pfam" id="PF00251">
    <property type="entry name" value="Glyco_hydro_32N"/>
    <property type="match status" value="1"/>
</dbReference>
<dbReference type="SMART" id="SM00640">
    <property type="entry name" value="Glyco_32"/>
    <property type="match status" value="1"/>
</dbReference>
<evidence type="ECO:0000313" key="13">
    <source>
        <dbReference type="Proteomes" id="UP001589838"/>
    </source>
</evidence>
<dbReference type="InterPro" id="IPR013189">
    <property type="entry name" value="Glyco_hydro_32_C"/>
</dbReference>
<evidence type="ECO:0000256" key="9">
    <source>
        <dbReference type="RuleBase" id="RU365015"/>
    </source>
</evidence>
<dbReference type="InterPro" id="IPR006232">
    <property type="entry name" value="Suc6P_hydrolase"/>
</dbReference>
<keyword evidence="6 8" id="KW-0326">Glycosidase</keyword>
<evidence type="ECO:0000256" key="5">
    <source>
        <dbReference type="ARBA" id="ARBA00022801"/>
    </source>
</evidence>
<comment type="pathway">
    <text evidence="1 9">Glycan biosynthesis; sucrose metabolism.</text>
</comment>
<evidence type="ECO:0000256" key="4">
    <source>
        <dbReference type="ARBA" id="ARBA00019623"/>
    </source>
</evidence>
<evidence type="ECO:0000259" key="11">
    <source>
        <dbReference type="Pfam" id="PF08244"/>
    </source>
</evidence>
<dbReference type="CDD" id="cd08996">
    <property type="entry name" value="GH32_FFase"/>
    <property type="match status" value="1"/>
</dbReference>
<evidence type="ECO:0000256" key="3">
    <source>
        <dbReference type="ARBA" id="ARBA00012758"/>
    </source>
</evidence>
<dbReference type="PANTHER" id="PTHR43101:SF1">
    <property type="entry name" value="BETA-FRUCTOSIDASE"/>
    <property type="match status" value="1"/>
</dbReference>